<feature type="region of interest" description="Disordered" evidence="1">
    <location>
        <begin position="87"/>
        <end position="114"/>
    </location>
</feature>
<dbReference type="PRINTS" id="PR01217">
    <property type="entry name" value="PRICHEXTENSN"/>
</dbReference>
<evidence type="ECO:0000313" key="2">
    <source>
        <dbReference type="EMBL" id="KAK3865890.1"/>
    </source>
</evidence>
<organism evidence="2 3">
    <name type="scientific">Petrolisthes cinctipes</name>
    <name type="common">Flat porcelain crab</name>
    <dbReference type="NCBI Taxonomy" id="88211"/>
    <lineage>
        <taxon>Eukaryota</taxon>
        <taxon>Metazoa</taxon>
        <taxon>Ecdysozoa</taxon>
        <taxon>Arthropoda</taxon>
        <taxon>Crustacea</taxon>
        <taxon>Multicrustacea</taxon>
        <taxon>Malacostraca</taxon>
        <taxon>Eumalacostraca</taxon>
        <taxon>Eucarida</taxon>
        <taxon>Decapoda</taxon>
        <taxon>Pleocyemata</taxon>
        <taxon>Anomura</taxon>
        <taxon>Galatheoidea</taxon>
        <taxon>Porcellanidae</taxon>
        <taxon>Petrolisthes</taxon>
    </lineage>
</organism>
<accession>A0AAE1F1V3</accession>
<dbReference type="EMBL" id="JAWQEG010003505">
    <property type="protein sequence ID" value="KAK3865890.1"/>
    <property type="molecule type" value="Genomic_DNA"/>
</dbReference>
<sequence length="114" mass="12581">PTYQSAPPIPPTSLQPTRPPPLLSHPACNPHTHLPYPHPTCTPHDPHHYFPTQLAPPTYPTPTFPPNYTYPRPPPLLSHPACNPHNPHPTCTSTPPTPHFPTMEPGTKINETIP</sequence>
<feature type="region of interest" description="Disordered" evidence="1">
    <location>
        <begin position="1"/>
        <end position="72"/>
    </location>
</feature>
<feature type="non-terminal residue" evidence="2">
    <location>
        <position position="1"/>
    </location>
</feature>
<proteinExistence type="predicted"/>
<evidence type="ECO:0000256" key="1">
    <source>
        <dbReference type="SAM" id="MobiDB-lite"/>
    </source>
</evidence>
<comment type="caution">
    <text evidence="2">The sequence shown here is derived from an EMBL/GenBank/DDBJ whole genome shotgun (WGS) entry which is preliminary data.</text>
</comment>
<reference evidence="2" key="1">
    <citation type="submission" date="2023-10" db="EMBL/GenBank/DDBJ databases">
        <title>Genome assemblies of two species of porcelain crab, Petrolisthes cinctipes and Petrolisthes manimaculis (Anomura: Porcellanidae).</title>
        <authorList>
            <person name="Angst P."/>
        </authorList>
    </citation>
    <scope>NUCLEOTIDE SEQUENCE</scope>
    <source>
        <strain evidence="2">PB745_01</strain>
        <tissue evidence="2">Gill</tissue>
    </source>
</reference>
<evidence type="ECO:0000313" key="3">
    <source>
        <dbReference type="Proteomes" id="UP001286313"/>
    </source>
</evidence>
<protein>
    <submittedName>
        <fullName evidence="2">Uncharacterized protein</fullName>
    </submittedName>
</protein>
<keyword evidence="3" id="KW-1185">Reference proteome</keyword>
<dbReference type="Proteomes" id="UP001286313">
    <property type="component" value="Unassembled WGS sequence"/>
</dbReference>
<name>A0AAE1F1V3_PETCI</name>
<gene>
    <name evidence="2" type="ORF">Pcinc_028531</name>
</gene>
<feature type="compositionally biased region" description="Pro residues" evidence="1">
    <location>
        <begin position="7"/>
        <end position="23"/>
    </location>
</feature>
<dbReference type="AlphaFoldDB" id="A0AAE1F1V3"/>